<keyword evidence="5 8" id="KW-0812">Transmembrane</keyword>
<feature type="transmembrane region" description="Helical" evidence="8">
    <location>
        <begin position="270"/>
        <end position="294"/>
    </location>
</feature>
<keyword evidence="6 8" id="KW-1133">Transmembrane helix</keyword>
<dbReference type="GO" id="GO:0016020">
    <property type="term" value="C:membrane"/>
    <property type="evidence" value="ECO:0007669"/>
    <property type="project" value="UniProtKB-SubCell"/>
</dbReference>
<feature type="transmembrane region" description="Helical" evidence="8">
    <location>
        <begin position="335"/>
        <end position="354"/>
    </location>
</feature>
<evidence type="ECO:0000256" key="1">
    <source>
        <dbReference type="ARBA" id="ARBA00004141"/>
    </source>
</evidence>
<keyword evidence="3" id="KW-0813">Transport</keyword>
<reference evidence="9 10" key="1">
    <citation type="journal article" date="2016" name="Sci. Rep.">
        <title>Complete genome sequence and transcriptomic analysis of a novel marine strain Bacillus weihaiensis reveals the mechanism of brown algae degradation.</title>
        <authorList>
            <person name="Zhu Y."/>
            <person name="Chen P."/>
            <person name="Bao Y."/>
            <person name="Men Y."/>
            <person name="Zeng Y."/>
            <person name="Yang J."/>
            <person name="Sun J."/>
            <person name="Sun Y."/>
        </authorList>
    </citation>
    <scope>NUCLEOTIDE SEQUENCE [LARGE SCALE GENOMIC DNA]</scope>
    <source>
        <strain evidence="9 10">Alg07</strain>
    </source>
</reference>
<dbReference type="PANTHER" id="PTHR34975">
    <property type="entry name" value="SPORE GERMINATION PROTEIN A2"/>
    <property type="match status" value="1"/>
</dbReference>
<comment type="subcellular location">
    <subcellularLocation>
        <location evidence="1">Membrane</location>
        <topology evidence="1">Multi-pass membrane protein</topology>
    </subcellularLocation>
</comment>
<comment type="similarity">
    <text evidence="2">Belongs to the amino acid-polyamine-organocation (APC) superfamily. Spore germination protein (SGP) (TC 2.A.3.9) family.</text>
</comment>
<evidence type="ECO:0000256" key="6">
    <source>
        <dbReference type="ARBA" id="ARBA00022989"/>
    </source>
</evidence>
<evidence type="ECO:0000313" key="9">
    <source>
        <dbReference type="EMBL" id="APH06122.1"/>
    </source>
</evidence>
<feature type="transmembrane region" description="Helical" evidence="8">
    <location>
        <begin position="74"/>
        <end position="100"/>
    </location>
</feature>
<feature type="transmembrane region" description="Helical" evidence="8">
    <location>
        <begin position="306"/>
        <end position="323"/>
    </location>
</feature>
<feature type="transmembrane region" description="Helical" evidence="8">
    <location>
        <begin position="39"/>
        <end position="62"/>
    </location>
</feature>
<feature type="transmembrane region" description="Helical" evidence="8">
    <location>
        <begin position="146"/>
        <end position="164"/>
    </location>
</feature>
<evidence type="ECO:0000256" key="3">
    <source>
        <dbReference type="ARBA" id="ARBA00022448"/>
    </source>
</evidence>
<dbReference type="GO" id="GO:0009847">
    <property type="term" value="P:spore germination"/>
    <property type="evidence" value="ECO:0007669"/>
    <property type="project" value="InterPro"/>
</dbReference>
<evidence type="ECO:0000256" key="4">
    <source>
        <dbReference type="ARBA" id="ARBA00022544"/>
    </source>
</evidence>
<sequence length="361" mass="41581">MLPRPSLRARELFAMILLLIGIKLSDMTPALLAQETKNAFWMVPILSFLVILPSLLLLLHVIKQYEDKNFVQLLKHLFGNIVGGSIGLLIFFIAFIALAIDSRSTIDVLGTVYFQESPTVILYAIFMLVCYFGARKGFNVIGTTAFLILPYVKLALLFLMLLILKETVFLRIFPLFGDGFTPLIFESISKASIYGELFILPLAYTSFKQREDFHKGMLWGSVVSVTELTLFFLLYCTLFDYKSIDKNAFLFHEVTQFITLGNYLSNIETFFMAFWLIGTFIRFIIYLYMIAWLFGEVFTIKKFKPFLLPFSYLVIAIGIIPENPMVNVLVIRDQFLTLITPLFIFLPFCLWIAYKWKGDTK</sequence>
<dbReference type="AlphaFoldDB" id="A0A1L3MUW6"/>
<dbReference type="PANTHER" id="PTHR34975:SF2">
    <property type="entry name" value="SPORE GERMINATION PROTEIN A2"/>
    <property type="match status" value="1"/>
</dbReference>
<name>A0A1L3MUW6_9BACI</name>
<dbReference type="STRING" id="1547283.A9C19_16000"/>
<dbReference type="InterPro" id="IPR004761">
    <property type="entry name" value="Spore_GerAB"/>
</dbReference>
<dbReference type="KEGG" id="bwh:A9C19_16000"/>
<dbReference type="EMBL" id="CP016020">
    <property type="protein sequence ID" value="APH06122.1"/>
    <property type="molecule type" value="Genomic_DNA"/>
</dbReference>
<keyword evidence="7 8" id="KW-0472">Membrane</keyword>
<feature type="transmembrane region" description="Helical" evidence="8">
    <location>
        <begin position="12"/>
        <end position="33"/>
    </location>
</feature>
<evidence type="ECO:0000256" key="2">
    <source>
        <dbReference type="ARBA" id="ARBA00007998"/>
    </source>
</evidence>
<gene>
    <name evidence="9" type="ORF">A9C19_16000</name>
</gene>
<protein>
    <submittedName>
        <fullName evidence="9">Uncharacterized protein</fullName>
    </submittedName>
</protein>
<dbReference type="NCBIfam" id="TIGR00912">
    <property type="entry name" value="2A0309"/>
    <property type="match status" value="1"/>
</dbReference>
<feature type="transmembrane region" description="Helical" evidence="8">
    <location>
        <begin position="112"/>
        <end position="134"/>
    </location>
</feature>
<dbReference type="OrthoDB" id="2081904at2"/>
<evidence type="ECO:0000256" key="5">
    <source>
        <dbReference type="ARBA" id="ARBA00022692"/>
    </source>
</evidence>
<organism evidence="9 10">
    <name type="scientific">Bacillus weihaiensis</name>
    <dbReference type="NCBI Taxonomy" id="1547283"/>
    <lineage>
        <taxon>Bacteria</taxon>
        <taxon>Bacillati</taxon>
        <taxon>Bacillota</taxon>
        <taxon>Bacilli</taxon>
        <taxon>Bacillales</taxon>
        <taxon>Bacillaceae</taxon>
        <taxon>Bacillus</taxon>
    </lineage>
</organism>
<dbReference type="Proteomes" id="UP000181936">
    <property type="component" value="Chromosome"/>
</dbReference>
<dbReference type="Pfam" id="PF03845">
    <property type="entry name" value="Spore_permease"/>
    <property type="match status" value="1"/>
</dbReference>
<evidence type="ECO:0000313" key="10">
    <source>
        <dbReference type="Proteomes" id="UP000181936"/>
    </source>
</evidence>
<keyword evidence="10" id="KW-1185">Reference proteome</keyword>
<accession>A0A1L3MUW6</accession>
<keyword evidence="4" id="KW-0309">Germination</keyword>
<proteinExistence type="inferred from homology"/>
<feature type="transmembrane region" description="Helical" evidence="8">
    <location>
        <begin position="216"/>
        <end position="235"/>
    </location>
</feature>
<evidence type="ECO:0000256" key="7">
    <source>
        <dbReference type="ARBA" id="ARBA00023136"/>
    </source>
</evidence>
<evidence type="ECO:0000256" key="8">
    <source>
        <dbReference type="SAM" id="Phobius"/>
    </source>
</evidence>
<dbReference type="RefSeq" id="WP_072580924.1">
    <property type="nucleotide sequence ID" value="NZ_CP016020.1"/>
</dbReference>